<dbReference type="InterPro" id="IPR011043">
    <property type="entry name" value="Gal_Oxase/kelch_b-propeller"/>
</dbReference>
<keyword evidence="16" id="KW-1185">Reference proteome</keyword>
<dbReference type="Pfam" id="PF13418">
    <property type="entry name" value="Beta-prop_TYW4"/>
    <property type="match status" value="1"/>
</dbReference>
<evidence type="ECO:0000256" key="3">
    <source>
        <dbReference type="ARBA" id="ARBA00010703"/>
    </source>
</evidence>
<evidence type="ECO:0000256" key="8">
    <source>
        <dbReference type="ARBA" id="ARBA00022679"/>
    </source>
</evidence>
<evidence type="ECO:0000256" key="10">
    <source>
        <dbReference type="ARBA" id="ARBA00022694"/>
    </source>
</evidence>
<accession>A0ABP0ZRD3</accession>
<dbReference type="EC" id="2.3.1.231" evidence="4"/>
<feature type="compositionally biased region" description="Polar residues" evidence="14">
    <location>
        <begin position="29"/>
        <end position="38"/>
    </location>
</feature>
<evidence type="ECO:0000256" key="6">
    <source>
        <dbReference type="ARBA" id="ARBA00018045"/>
    </source>
</evidence>
<feature type="compositionally biased region" description="Basic residues" evidence="14">
    <location>
        <begin position="13"/>
        <end position="26"/>
    </location>
</feature>
<dbReference type="EMBL" id="OZ022407">
    <property type="protein sequence ID" value="CAK9438792.1"/>
    <property type="molecule type" value="Genomic_DNA"/>
</dbReference>
<comment type="catalytic activity">
    <reaction evidence="1">
        <text>7-[(3S)-3-amino-3-carboxypropyl]wyosine(37) in tRNA(Phe) + S-adenosyl-L-methionine = 7-[(3S)-(3-amino-3-methoxycarbonyl)propyl]wyosine(37) in tRNA(Phe) + S-adenosyl-L-homocysteine</text>
        <dbReference type="Rhea" id="RHEA:36903"/>
        <dbReference type="Rhea" id="RHEA-COMP:10379"/>
        <dbReference type="Rhea" id="RHEA-COMP:11844"/>
        <dbReference type="ChEBI" id="CHEBI:57856"/>
        <dbReference type="ChEBI" id="CHEBI:59789"/>
        <dbReference type="ChEBI" id="CHEBI:73543"/>
        <dbReference type="ChEBI" id="CHEBI:74275"/>
        <dbReference type="EC" id="2.1.1.290"/>
    </reaction>
</comment>
<feature type="region of interest" description="Disordered" evidence="14">
    <location>
        <begin position="1"/>
        <end position="38"/>
    </location>
</feature>
<proteinExistence type="inferred from homology"/>
<evidence type="ECO:0000313" key="15">
    <source>
        <dbReference type="EMBL" id="CAK9438792.1"/>
    </source>
</evidence>
<dbReference type="Proteomes" id="UP001497383">
    <property type="component" value="Chromosome 3"/>
</dbReference>
<evidence type="ECO:0000313" key="16">
    <source>
        <dbReference type="Proteomes" id="UP001497383"/>
    </source>
</evidence>
<dbReference type="Pfam" id="PF04072">
    <property type="entry name" value="LCM"/>
    <property type="match status" value="1"/>
</dbReference>
<dbReference type="GeneID" id="92208212"/>
<comment type="pathway">
    <text evidence="2">tRNA modification; wybutosine-tRNA(Phe) biosynthesis.</text>
</comment>
<evidence type="ECO:0000256" key="4">
    <source>
        <dbReference type="ARBA" id="ARBA00012155"/>
    </source>
</evidence>
<evidence type="ECO:0000256" key="12">
    <source>
        <dbReference type="ARBA" id="ARBA00030847"/>
    </source>
</evidence>
<reference evidence="15 16" key="1">
    <citation type="submission" date="2024-03" db="EMBL/GenBank/DDBJ databases">
        <authorList>
            <person name="Brejova B."/>
        </authorList>
    </citation>
    <scope>NUCLEOTIDE SEQUENCE [LARGE SCALE GENOMIC DNA]</scope>
    <source>
        <strain evidence="15 16">CBS 14171</strain>
    </source>
</reference>
<evidence type="ECO:0000256" key="9">
    <source>
        <dbReference type="ARBA" id="ARBA00022691"/>
    </source>
</evidence>
<evidence type="ECO:0000256" key="13">
    <source>
        <dbReference type="ARBA" id="ARBA00049250"/>
    </source>
</evidence>
<dbReference type="InterPro" id="IPR029063">
    <property type="entry name" value="SAM-dependent_MTases_sf"/>
</dbReference>
<dbReference type="PANTHER" id="PTHR46529">
    <property type="entry name" value="TRNA WYBUTOSINE-SYNTHESIZING PROTEIN 4"/>
    <property type="match status" value="1"/>
</dbReference>
<organism evidence="15 16">
    <name type="scientific">Lodderomyces beijingensis</name>
    <dbReference type="NCBI Taxonomy" id="1775926"/>
    <lineage>
        <taxon>Eukaryota</taxon>
        <taxon>Fungi</taxon>
        <taxon>Dikarya</taxon>
        <taxon>Ascomycota</taxon>
        <taxon>Saccharomycotina</taxon>
        <taxon>Pichiomycetes</taxon>
        <taxon>Debaryomycetaceae</taxon>
        <taxon>Candida/Lodderomyces clade</taxon>
        <taxon>Lodderomyces</taxon>
    </lineage>
</organism>
<keyword evidence="7" id="KW-0489">Methyltransferase</keyword>
<evidence type="ECO:0000256" key="11">
    <source>
        <dbReference type="ARBA" id="ARBA00029750"/>
    </source>
</evidence>
<keyword evidence="8" id="KW-0808">Transferase</keyword>
<evidence type="ECO:0000256" key="2">
    <source>
        <dbReference type="ARBA" id="ARBA00004797"/>
    </source>
</evidence>
<dbReference type="Gene3D" id="3.40.50.150">
    <property type="entry name" value="Vaccinia Virus protein VP39"/>
    <property type="match status" value="1"/>
</dbReference>
<name>A0ABP0ZRD3_9ASCO</name>
<evidence type="ECO:0000256" key="7">
    <source>
        <dbReference type="ARBA" id="ARBA00022603"/>
    </source>
</evidence>
<keyword evidence="10" id="KW-0819">tRNA processing</keyword>
<dbReference type="PANTHER" id="PTHR46529:SF1">
    <property type="entry name" value="TRNA WYBUTOSINE-SYNTHESIZING PROTEIN 4"/>
    <property type="match status" value="1"/>
</dbReference>
<dbReference type="RefSeq" id="XP_066829954.1">
    <property type="nucleotide sequence ID" value="XM_066973080.1"/>
</dbReference>
<dbReference type="Gene3D" id="2.120.10.80">
    <property type="entry name" value="Kelch-type beta propeller"/>
    <property type="match status" value="1"/>
</dbReference>
<feature type="compositionally biased region" description="Polar residues" evidence="14">
    <location>
        <begin position="1"/>
        <end position="11"/>
    </location>
</feature>
<gene>
    <name evidence="15" type="ORF">LODBEIA_P30160</name>
</gene>
<evidence type="ECO:0000256" key="1">
    <source>
        <dbReference type="ARBA" id="ARBA00001806"/>
    </source>
</evidence>
<dbReference type="InterPro" id="IPR015915">
    <property type="entry name" value="Kelch-typ_b-propeller"/>
</dbReference>
<dbReference type="EC" id="2.1.1.290" evidence="5"/>
<keyword evidence="9" id="KW-0949">S-adenosyl-L-methionine</keyword>
<dbReference type="SUPFAM" id="SSF50965">
    <property type="entry name" value="Galactose oxidase, central domain"/>
    <property type="match status" value="1"/>
</dbReference>
<sequence>MTSPTLTPDQATRQRRKIEKDKRRKNYHDQQVQGTNNSSIVSKRSVEKLYCREIQPELGSWFSHFVKGKFKRRSPAINRGYWIRMESVRAVLLRILELNLGKRVNVVNLGCGFDPLPFQMLSMLGSGGGEYDLKFFDVDYPDLVREKIKLVSEAAEIRDLIGWKSGQDEDAKRGEICTDAYWLTGCDLKDLQSYRDLLHRIRNQGDNNDGDDDAVSIFIAEVSLAYMKPEFADPVIEASSRQPNSHFIMLEQIMPDGAHNAFATKMLYHFEHLTSPIQCVESYPTKRLQVDRFKQSYAEVEIRNLWENWSGLVEDAVKTRLMQLEEFDEWEEFIIFCQHYMVLHATNCTAQLVYKGDGDGADGDLIYEDFKVDSDVTFAHEAKFESGEKMLQVKFPAVAALGETIFVNGGLKQARVDETLYFDYATGEMGLVKVIEEKGGGAIVPSARVCHSLTSVGGELILIGGRTRPGDYKDEVFAFNGTNWSQIGQLDLKRARHSVVKVSESELLIFGGLSGVNEKDDEPAMGDLFLLFNVQSREFHKVKVKLSGDGDAMVNLMSASMVYDADQGVGYLYGGMSDVSIPRVNDKLYKWTLYTQGDDDNNRERIVHLEVVFESAFFSRIGSRASLIQDSRKLLIVGGVSPTSILTRLTNVMTLDVQSFQFRSVEIPESVYALCPPIFIGFGYVENVASGGDENKKMSLIVGGGAVCYSFGSCYNSVYRLEY</sequence>
<evidence type="ECO:0000256" key="14">
    <source>
        <dbReference type="SAM" id="MobiDB-lite"/>
    </source>
</evidence>
<comment type="similarity">
    <text evidence="3">Belongs to the methyltransferase superfamily. LCMT family.</text>
</comment>
<evidence type="ECO:0000256" key="5">
    <source>
        <dbReference type="ARBA" id="ARBA00012779"/>
    </source>
</evidence>
<protein>
    <recommendedName>
        <fullName evidence="6">tRNA wybutosine-synthesizing protein 4</fullName>
        <ecNumber evidence="5">2.1.1.290</ecNumber>
        <ecNumber evidence="4">2.3.1.231</ecNumber>
    </recommendedName>
    <alternativeName>
        <fullName evidence="12">tRNA(Phe) (7-(3-amino-3-(methoxycarbonyl)propyl)wyosine(37)-N)-methoxycarbonyltransferase</fullName>
    </alternativeName>
    <alternativeName>
        <fullName evidence="11">tRNA(Phe) (7-(3-amino-3-carboxypropyl)wyosine(37)-O)-methyltransferase</fullName>
    </alternativeName>
</protein>
<dbReference type="InterPro" id="IPR007213">
    <property type="entry name" value="Ppm1/Ppm2/Tcmp"/>
</dbReference>
<comment type="catalytic activity">
    <reaction evidence="13">
        <text>7-[(3S)-(3-amino-3-methoxycarbonyl)propyl]wyosine(37) in tRNA(Phe) + S-adenosyl-L-methionine + CO2 = wybutosine(37) in tRNA(Phe) + S-adenosyl-L-homocysteine + 2 H(+)</text>
        <dbReference type="Rhea" id="RHEA:37119"/>
        <dbReference type="Rhea" id="RHEA-COMP:11844"/>
        <dbReference type="Rhea" id="RHEA-COMP:11847"/>
        <dbReference type="ChEBI" id="CHEBI:15378"/>
        <dbReference type="ChEBI" id="CHEBI:16526"/>
        <dbReference type="ChEBI" id="CHEBI:57856"/>
        <dbReference type="ChEBI" id="CHEBI:59789"/>
        <dbReference type="ChEBI" id="CHEBI:73544"/>
        <dbReference type="ChEBI" id="CHEBI:74275"/>
        <dbReference type="EC" id="2.3.1.231"/>
    </reaction>
</comment>
<dbReference type="SUPFAM" id="SSF53335">
    <property type="entry name" value="S-adenosyl-L-methionine-dependent methyltransferases"/>
    <property type="match status" value="1"/>
</dbReference>